<keyword evidence="2" id="KW-1185">Reference proteome</keyword>
<name>A0A5C3R0M5_9AGAR</name>
<gene>
    <name evidence="1" type="ORF">BDV98DRAFT_563797</name>
</gene>
<protein>
    <submittedName>
        <fullName evidence="1">Uncharacterized protein</fullName>
    </submittedName>
</protein>
<reference evidence="1 2" key="1">
    <citation type="journal article" date="2019" name="Nat. Ecol. Evol.">
        <title>Megaphylogeny resolves global patterns of mushroom evolution.</title>
        <authorList>
            <person name="Varga T."/>
            <person name="Krizsan K."/>
            <person name="Foldi C."/>
            <person name="Dima B."/>
            <person name="Sanchez-Garcia M."/>
            <person name="Sanchez-Ramirez S."/>
            <person name="Szollosi G.J."/>
            <person name="Szarkandi J.G."/>
            <person name="Papp V."/>
            <person name="Albert L."/>
            <person name="Andreopoulos W."/>
            <person name="Angelini C."/>
            <person name="Antonin V."/>
            <person name="Barry K.W."/>
            <person name="Bougher N.L."/>
            <person name="Buchanan P."/>
            <person name="Buyck B."/>
            <person name="Bense V."/>
            <person name="Catcheside P."/>
            <person name="Chovatia M."/>
            <person name="Cooper J."/>
            <person name="Damon W."/>
            <person name="Desjardin D."/>
            <person name="Finy P."/>
            <person name="Geml J."/>
            <person name="Haridas S."/>
            <person name="Hughes K."/>
            <person name="Justo A."/>
            <person name="Karasinski D."/>
            <person name="Kautmanova I."/>
            <person name="Kiss B."/>
            <person name="Kocsube S."/>
            <person name="Kotiranta H."/>
            <person name="LaButti K.M."/>
            <person name="Lechner B.E."/>
            <person name="Liimatainen K."/>
            <person name="Lipzen A."/>
            <person name="Lukacs Z."/>
            <person name="Mihaltcheva S."/>
            <person name="Morgado L.N."/>
            <person name="Niskanen T."/>
            <person name="Noordeloos M.E."/>
            <person name="Ohm R.A."/>
            <person name="Ortiz-Santana B."/>
            <person name="Ovrebo C."/>
            <person name="Racz N."/>
            <person name="Riley R."/>
            <person name="Savchenko A."/>
            <person name="Shiryaev A."/>
            <person name="Soop K."/>
            <person name="Spirin V."/>
            <person name="Szebenyi C."/>
            <person name="Tomsovsky M."/>
            <person name="Tulloss R.E."/>
            <person name="Uehling J."/>
            <person name="Grigoriev I.V."/>
            <person name="Vagvolgyi C."/>
            <person name="Papp T."/>
            <person name="Martin F.M."/>
            <person name="Miettinen O."/>
            <person name="Hibbett D.S."/>
            <person name="Nagy L.G."/>
        </authorList>
    </citation>
    <scope>NUCLEOTIDE SEQUENCE [LARGE SCALE GENOMIC DNA]</scope>
    <source>
        <strain evidence="1 2">CBS 309.79</strain>
    </source>
</reference>
<evidence type="ECO:0000313" key="2">
    <source>
        <dbReference type="Proteomes" id="UP000305067"/>
    </source>
</evidence>
<evidence type="ECO:0000313" key="1">
    <source>
        <dbReference type="EMBL" id="TFL04244.1"/>
    </source>
</evidence>
<accession>A0A5C3R0M5</accession>
<dbReference type="AlphaFoldDB" id="A0A5C3R0M5"/>
<proteinExistence type="predicted"/>
<dbReference type="EMBL" id="ML178819">
    <property type="protein sequence ID" value="TFL04244.1"/>
    <property type="molecule type" value="Genomic_DNA"/>
</dbReference>
<sequence length="57" mass="6717">MAPKRMDACWRLVRIGAWCCKHLKCLDYPSDCLRVLLRELESEDAGLEKILRFETSF</sequence>
<dbReference type="Proteomes" id="UP000305067">
    <property type="component" value="Unassembled WGS sequence"/>
</dbReference>
<organism evidence="1 2">
    <name type="scientific">Pterulicium gracile</name>
    <dbReference type="NCBI Taxonomy" id="1884261"/>
    <lineage>
        <taxon>Eukaryota</taxon>
        <taxon>Fungi</taxon>
        <taxon>Dikarya</taxon>
        <taxon>Basidiomycota</taxon>
        <taxon>Agaricomycotina</taxon>
        <taxon>Agaricomycetes</taxon>
        <taxon>Agaricomycetidae</taxon>
        <taxon>Agaricales</taxon>
        <taxon>Pleurotineae</taxon>
        <taxon>Pterulaceae</taxon>
        <taxon>Pterulicium</taxon>
    </lineage>
</organism>